<proteinExistence type="predicted"/>
<feature type="region of interest" description="Disordered" evidence="1">
    <location>
        <begin position="89"/>
        <end position="115"/>
    </location>
</feature>
<evidence type="ECO:0000256" key="1">
    <source>
        <dbReference type="SAM" id="MobiDB-lite"/>
    </source>
</evidence>
<dbReference type="RefSeq" id="WP_140527775.1">
    <property type="nucleotide sequence ID" value="NZ_SDPD01000009.1"/>
</dbReference>
<protein>
    <submittedName>
        <fullName evidence="2">Uncharacterized protein</fullName>
    </submittedName>
</protein>
<dbReference type="EMBL" id="SDPD01000009">
    <property type="protein sequence ID" value="TPH20697.1"/>
    <property type="molecule type" value="Genomic_DNA"/>
</dbReference>
<organism evidence="2 3">
    <name type="scientific">Haemophilus haemolyticus</name>
    <dbReference type="NCBI Taxonomy" id="726"/>
    <lineage>
        <taxon>Bacteria</taxon>
        <taxon>Pseudomonadati</taxon>
        <taxon>Pseudomonadota</taxon>
        <taxon>Gammaproteobacteria</taxon>
        <taxon>Pasteurellales</taxon>
        <taxon>Pasteurellaceae</taxon>
        <taxon>Haemophilus</taxon>
    </lineage>
</organism>
<evidence type="ECO:0000313" key="3">
    <source>
        <dbReference type="Proteomes" id="UP000316282"/>
    </source>
</evidence>
<reference evidence="2 3" key="1">
    <citation type="submission" date="2019-01" db="EMBL/GenBank/DDBJ databases">
        <title>Comparative genomic analysis identifies haemin-independent Haemophilus haemolyticus: a formal re-classification of Haemophilus intermedius.</title>
        <authorList>
            <person name="Harris T.M."/>
            <person name="Price E.P."/>
            <person name="Sarovich D.S."/>
            <person name="Norskov-Lauritsen N."/>
            <person name="Beissbarth J."/>
            <person name="Chang A.B."/>
            <person name="Smith-Vaughan H.C."/>
        </authorList>
    </citation>
    <scope>NUCLEOTIDE SEQUENCE [LARGE SCALE GENOMIC DNA]</scope>
    <source>
        <strain evidence="2 3">60982 B Hi-1</strain>
    </source>
</reference>
<evidence type="ECO:0000313" key="2">
    <source>
        <dbReference type="EMBL" id="TPH20697.1"/>
    </source>
</evidence>
<sequence length="177" mass="20329">MKVKSYKTQIIRTEAGKYFGELWVNNKLYQKTAYFANEAIATLRLNKRIENFNAMENTKIPPYQKDAETNQFPAAPKESAVEKEVVITKPQELPPQPKIDVKTKNKPTTPRRKPFTPYGLNGYFVDKQGNIRLHLDRKAHAHTIVLNPEMFSMLANMVQATQEQTNETHNAISLAIR</sequence>
<gene>
    <name evidence="2" type="ORF">EUX52_07725</name>
</gene>
<name>A0A502LMN5_HAEHA</name>
<dbReference type="AlphaFoldDB" id="A0A502LMN5"/>
<dbReference type="Proteomes" id="UP000316282">
    <property type="component" value="Unassembled WGS sequence"/>
</dbReference>
<comment type="caution">
    <text evidence="2">The sequence shown here is derived from an EMBL/GenBank/DDBJ whole genome shotgun (WGS) entry which is preliminary data.</text>
</comment>
<accession>A0A502LMN5</accession>